<dbReference type="EMBL" id="CP024307">
    <property type="protein sequence ID" value="AUX75686.1"/>
    <property type="molecule type" value="Genomic_DNA"/>
</dbReference>
<feature type="region of interest" description="Disordered" evidence="1">
    <location>
        <begin position="1"/>
        <end position="24"/>
    </location>
</feature>
<evidence type="ECO:0000313" key="4">
    <source>
        <dbReference type="Proteomes" id="UP000239340"/>
    </source>
</evidence>
<dbReference type="RefSeq" id="WP_199773326.1">
    <property type="nucleotide sequence ID" value="NZ_CP024307.1"/>
</dbReference>
<dbReference type="PANTHER" id="PTHR36840">
    <property type="entry name" value="BLL5714 PROTEIN"/>
    <property type="match status" value="1"/>
</dbReference>
<feature type="transmembrane region" description="Helical" evidence="2">
    <location>
        <begin position="63"/>
        <end position="82"/>
    </location>
</feature>
<feature type="transmembrane region" description="Helical" evidence="2">
    <location>
        <begin position="360"/>
        <end position="381"/>
    </location>
</feature>
<organism evidence="3 4">
    <name type="scientific">Rhizobium fredii</name>
    <name type="common">Sinorhizobium fredii</name>
    <dbReference type="NCBI Taxonomy" id="380"/>
    <lineage>
        <taxon>Bacteria</taxon>
        <taxon>Pseudomonadati</taxon>
        <taxon>Pseudomonadota</taxon>
        <taxon>Alphaproteobacteria</taxon>
        <taxon>Hyphomicrobiales</taxon>
        <taxon>Rhizobiaceae</taxon>
        <taxon>Sinorhizobium/Ensifer group</taxon>
        <taxon>Sinorhizobium</taxon>
    </lineage>
</organism>
<feature type="transmembrane region" description="Helical" evidence="2">
    <location>
        <begin position="187"/>
        <end position="206"/>
    </location>
</feature>
<keyword evidence="2" id="KW-1133">Transmembrane helix</keyword>
<sequence>MSKTKPSAHSHAHHVTRMSGRDTHQGQRAATPLELLFDLTFVISFGLAASQLAHLLAEGHFKAGLIGFGFASFSICWAWVNFSWFASAYDTDDWVFRIVTMVQMAGVLILAIGLPPMFESIDKGEQLDNGTMVLGYVVMRVAMVFQWLRAARQDPPRRRACMTYAAAIAIAQLGWTVLIFLDFSLLTTFAFVVVLTAVEMTGPVIAESHQGGTPWHAHHIAERHGLLAIIALGEGVVGTVASITAVVEGHGWNLDVVLVCIAGTGLTFGMWWIYFLLPSAEILHRFRERCFIWGYGHIPIFASIVATGAGLHVAAYYIEHKAHISSVATVLTVAVPVAIYVALIYAMYTYLLRRSDRLHTWLLSGTALVLAASVAAALAGIPMSVCLIILMLAPVVTIVGYEVAGHRHRAQSIVLALGDDPSDTSTLGSTGGR</sequence>
<accession>A0A2L0H2H6</accession>
<gene>
    <name evidence="3" type="ORF">NXT3_CH01092</name>
</gene>
<feature type="transmembrane region" description="Helical" evidence="2">
    <location>
        <begin position="160"/>
        <end position="181"/>
    </location>
</feature>
<feature type="transmembrane region" description="Helical" evidence="2">
    <location>
        <begin position="298"/>
        <end position="318"/>
    </location>
</feature>
<protein>
    <submittedName>
        <fullName evidence="3">Low temperature requirement LtrA-like protein</fullName>
    </submittedName>
</protein>
<dbReference type="AlphaFoldDB" id="A0A2L0H2H6"/>
<evidence type="ECO:0000256" key="2">
    <source>
        <dbReference type="SAM" id="Phobius"/>
    </source>
</evidence>
<keyword evidence="2" id="KW-0812">Transmembrane</keyword>
<evidence type="ECO:0000313" key="3">
    <source>
        <dbReference type="EMBL" id="AUX75686.1"/>
    </source>
</evidence>
<feature type="transmembrane region" description="Helical" evidence="2">
    <location>
        <begin position="324"/>
        <end position="348"/>
    </location>
</feature>
<dbReference type="Proteomes" id="UP000239340">
    <property type="component" value="Chromosome"/>
</dbReference>
<feature type="transmembrane region" description="Helical" evidence="2">
    <location>
        <begin position="35"/>
        <end position="57"/>
    </location>
</feature>
<dbReference type="PANTHER" id="PTHR36840:SF1">
    <property type="entry name" value="BLL5714 PROTEIN"/>
    <property type="match status" value="1"/>
</dbReference>
<feature type="transmembrane region" description="Helical" evidence="2">
    <location>
        <begin position="226"/>
        <end position="244"/>
    </location>
</feature>
<dbReference type="Pfam" id="PF06772">
    <property type="entry name" value="LtrA"/>
    <property type="match status" value="1"/>
</dbReference>
<feature type="transmembrane region" description="Helical" evidence="2">
    <location>
        <begin position="387"/>
        <end position="404"/>
    </location>
</feature>
<keyword evidence="2" id="KW-0472">Membrane</keyword>
<feature type="transmembrane region" description="Helical" evidence="2">
    <location>
        <begin position="130"/>
        <end position="148"/>
    </location>
</feature>
<feature type="compositionally biased region" description="Basic residues" evidence="1">
    <location>
        <begin position="1"/>
        <end position="16"/>
    </location>
</feature>
<name>A0A2L0H2H6_RHIFR</name>
<feature type="transmembrane region" description="Helical" evidence="2">
    <location>
        <begin position="94"/>
        <end position="118"/>
    </location>
</feature>
<dbReference type="InterPro" id="IPR010640">
    <property type="entry name" value="Low_temperature_requirement_A"/>
</dbReference>
<evidence type="ECO:0000256" key="1">
    <source>
        <dbReference type="SAM" id="MobiDB-lite"/>
    </source>
</evidence>
<feature type="transmembrane region" description="Helical" evidence="2">
    <location>
        <begin position="256"/>
        <end position="277"/>
    </location>
</feature>
<proteinExistence type="predicted"/>
<reference evidence="3 4" key="1">
    <citation type="submission" date="2017-10" db="EMBL/GenBank/DDBJ databases">
        <title>Analysis of the genome sequences of Rhizobium populations associated to common bean (phaseolus vulgaris).</title>
        <authorList>
            <person name="Bustos P."/>
            <person name="Santamaria R.I."/>
            <person name="Miranda-Sanchez F."/>
            <person name="Perez-Carrascal O."/>
            <person name="Juarez S."/>
            <person name="Lozano L."/>
            <person name="Martinez-Flores I."/>
            <person name="Vinuesa P."/>
            <person name="Martinez-Romero E."/>
            <person name="Cevallos M.A."/>
            <person name="Romero D."/>
            <person name="Davila G."/>
            <person name="Gonzalez V."/>
        </authorList>
    </citation>
    <scope>NUCLEOTIDE SEQUENCE [LARGE SCALE GENOMIC DNA]</scope>
    <source>
        <strain evidence="3 4">NXT3</strain>
    </source>
</reference>